<evidence type="ECO:0000256" key="1">
    <source>
        <dbReference type="SAM" id="Coils"/>
    </source>
</evidence>
<evidence type="ECO:0000256" key="2">
    <source>
        <dbReference type="SAM" id="MobiDB-lite"/>
    </source>
</evidence>
<feature type="region of interest" description="Disordered" evidence="2">
    <location>
        <begin position="178"/>
        <end position="199"/>
    </location>
</feature>
<name>A0ABW1BK91_9ACTN</name>
<dbReference type="RefSeq" id="WP_219550504.1">
    <property type="nucleotide sequence ID" value="NZ_JAHKRN010000060.1"/>
</dbReference>
<organism evidence="3 4">
    <name type="scientific">Nonomuraea harbinensis</name>
    <dbReference type="NCBI Taxonomy" id="1286938"/>
    <lineage>
        <taxon>Bacteria</taxon>
        <taxon>Bacillati</taxon>
        <taxon>Actinomycetota</taxon>
        <taxon>Actinomycetes</taxon>
        <taxon>Streptosporangiales</taxon>
        <taxon>Streptosporangiaceae</taxon>
        <taxon>Nonomuraea</taxon>
    </lineage>
</organism>
<accession>A0ABW1BK91</accession>
<reference evidence="4" key="1">
    <citation type="journal article" date="2019" name="Int. J. Syst. Evol. Microbiol.">
        <title>The Global Catalogue of Microorganisms (GCM) 10K type strain sequencing project: providing services to taxonomists for standard genome sequencing and annotation.</title>
        <authorList>
            <consortium name="The Broad Institute Genomics Platform"/>
            <consortium name="The Broad Institute Genome Sequencing Center for Infectious Disease"/>
            <person name="Wu L."/>
            <person name="Ma J."/>
        </authorList>
    </citation>
    <scope>NUCLEOTIDE SEQUENCE [LARGE SCALE GENOMIC DNA]</scope>
    <source>
        <strain evidence="4">CGMCC 4.7106</strain>
    </source>
</reference>
<protein>
    <submittedName>
        <fullName evidence="3">Uncharacterized protein</fullName>
    </submittedName>
</protein>
<gene>
    <name evidence="3" type="ORF">ACFPUY_00780</name>
</gene>
<feature type="coiled-coil region" evidence="1">
    <location>
        <begin position="8"/>
        <end position="56"/>
    </location>
</feature>
<comment type="caution">
    <text evidence="3">The sequence shown here is derived from an EMBL/GenBank/DDBJ whole genome shotgun (WGS) entry which is preliminary data.</text>
</comment>
<feature type="compositionally biased region" description="Low complexity" evidence="2">
    <location>
        <begin position="190"/>
        <end position="199"/>
    </location>
</feature>
<keyword evidence="4" id="KW-1185">Reference proteome</keyword>
<proteinExistence type="predicted"/>
<evidence type="ECO:0000313" key="3">
    <source>
        <dbReference type="EMBL" id="MFC5813597.1"/>
    </source>
</evidence>
<dbReference type="EMBL" id="JBHSNW010000001">
    <property type="protein sequence ID" value="MFC5813597.1"/>
    <property type="molecule type" value="Genomic_DNA"/>
</dbReference>
<keyword evidence="1" id="KW-0175">Coiled coil</keyword>
<evidence type="ECO:0000313" key="4">
    <source>
        <dbReference type="Proteomes" id="UP001596096"/>
    </source>
</evidence>
<sequence>MVTVGSLLEELARREAVARRRIDEIREEIAVLASQLEDEQDRLSRLTITRETVEEILGEAARLLDEPEGEAEVADTAGTVNAAPPRPPVLGVVTVPPWQPGMNAAVLPRAYRDAVEIMADAGRAIRAGQIAVAMGLPDEAAKREGLRSKPKRLVERGWAREEGPGLFTVTEPVAREVARQDGAGSRDGIAPSSASSPGG</sequence>
<dbReference type="Proteomes" id="UP001596096">
    <property type="component" value="Unassembled WGS sequence"/>
</dbReference>